<dbReference type="CDD" id="cd00317">
    <property type="entry name" value="cyclophilin"/>
    <property type="match status" value="1"/>
</dbReference>
<dbReference type="InterPro" id="IPR044666">
    <property type="entry name" value="Cyclophilin_A-like"/>
</dbReference>
<evidence type="ECO:0000259" key="4">
    <source>
        <dbReference type="PROSITE" id="PS50072"/>
    </source>
</evidence>
<dbReference type="Proteomes" id="UP000626370">
    <property type="component" value="Unassembled WGS sequence"/>
</dbReference>
<accession>A0ABQ3IXI4</accession>
<name>A0ABQ3IXI4_9GAMM</name>
<dbReference type="Pfam" id="PF00160">
    <property type="entry name" value="Pro_isomerase"/>
    <property type="match status" value="1"/>
</dbReference>
<dbReference type="PROSITE" id="PS50072">
    <property type="entry name" value="CSA_PPIASE_2"/>
    <property type="match status" value="1"/>
</dbReference>
<sequence length="267" mass="30065">MFSIVAQANEWRAIDPSNAVLLTLPHGKVVIELAPQFSPNHVKQFTELARSGHYNNAKFYRVIDGFVAQGGPKDGSAVDKAVPLLAFEGEFSTDKNFEFTQVQTNDMFVEQTGFKDGFALGYDSKEQKAWMLHCPGVIAMARQTGADTATSHFYITIGQATRYLDRLMTVFGRVVYGMDNVQTIKRTAVIDGDIAVEENDYTSIISMQLMSDVPVKERINIEVAKTDTDDYRKKLHDRRIRENAFFFKKPPPVLDICQTPVQSRIVK</sequence>
<dbReference type="Gene3D" id="2.40.100.10">
    <property type="entry name" value="Cyclophilin-like"/>
    <property type="match status" value="1"/>
</dbReference>
<dbReference type="EMBL" id="BNAH01000012">
    <property type="protein sequence ID" value="GHE97411.1"/>
    <property type="molecule type" value="Genomic_DNA"/>
</dbReference>
<evidence type="ECO:0000313" key="5">
    <source>
        <dbReference type="EMBL" id="GHE97411.1"/>
    </source>
</evidence>
<dbReference type="PANTHER" id="PTHR45625:SF4">
    <property type="entry name" value="PEPTIDYLPROLYL ISOMERASE DOMAIN AND WD REPEAT-CONTAINING PROTEIN 1"/>
    <property type="match status" value="1"/>
</dbReference>
<reference evidence="6" key="1">
    <citation type="journal article" date="2019" name="Int. J. Syst. Evol. Microbiol.">
        <title>The Global Catalogue of Microorganisms (GCM) 10K type strain sequencing project: providing services to taxonomists for standard genome sequencing and annotation.</title>
        <authorList>
            <consortium name="The Broad Institute Genomics Platform"/>
            <consortium name="The Broad Institute Genome Sequencing Center for Infectious Disease"/>
            <person name="Wu L."/>
            <person name="Ma J."/>
        </authorList>
    </citation>
    <scope>NUCLEOTIDE SEQUENCE [LARGE SCALE GENOMIC DNA]</scope>
    <source>
        <strain evidence="6">CGMCC 1.15922</strain>
    </source>
</reference>
<keyword evidence="6" id="KW-1185">Reference proteome</keyword>
<dbReference type="InterPro" id="IPR029000">
    <property type="entry name" value="Cyclophilin-like_dom_sf"/>
</dbReference>
<protein>
    <recommendedName>
        <fullName evidence="1">peptidylprolyl isomerase</fullName>
        <ecNumber evidence="1">5.2.1.8</ecNumber>
    </recommendedName>
</protein>
<organism evidence="5 6">
    <name type="scientific">Thalassotalea profundi</name>
    <dbReference type="NCBI Taxonomy" id="2036687"/>
    <lineage>
        <taxon>Bacteria</taxon>
        <taxon>Pseudomonadati</taxon>
        <taxon>Pseudomonadota</taxon>
        <taxon>Gammaproteobacteria</taxon>
        <taxon>Alteromonadales</taxon>
        <taxon>Colwelliaceae</taxon>
        <taxon>Thalassotalea</taxon>
    </lineage>
</organism>
<evidence type="ECO:0000256" key="3">
    <source>
        <dbReference type="ARBA" id="ARBA00023235"/>
    </source>
</evidence>
<comment type="caution">
    <text evidence="5">The sequence shown here is derived from an EMBL/GenBank/DDBJ whole genome shotgun (WGS) entry which is preliminary data.</text>
</comment>
<keyword evidence="3 5" id="KW-0413">Isomerase</keyword>
<gene>
    <name evidence="5" type="ORF">GCM10011501_28720</name>
</gene>
<evidence type="ECO:0000256" key="2">
    <source>
        <dbReference type="ARBA" id="ARBA00023110"/>
    </source>
</evidence>
<keyword evidence="2" id="KW-0697">Rotamase</keyword>
<proteinExistence type="predicted"/>
<dbReference type="InterPro" id="IPR002130">
    <property type="entry name" value="Cyclophilin-type_PPIase_dom"/>
</dbReference>
<feature type="domain" description="PPIase cyclophilin-type" evidence="4">
    <location>
        <begin position="25"/>
        <end position="225"/>
    </location>
</feature>
<evidence type="ECO:0000256" key="1">
    <source>
        <dbReference type="ARBA" id="ARBA00013194"/>
    </source>
</evidence>
<evidence type="ECO:0000313" key="6">
    <source>
        <dbReference type="Proteomes" id="UP000626370"/>
    </source>
</evidence>
<dbReference type="EC" id="5.2.1.8" evidence="1"/>
<dbReference type="PANTHER" id="PTHR45625">
    <property type="entry name" value="PEPTIDYL-PROLYL CIS-TRANS ISOMERASE-RELATED"/>
    <property type="match status" value="1"/>
</dbReference>
<dbReference type="GO" id="GO:0016853">
    <property type="term" value="F:isomerase activity"/>
    <property type="evidence" value="ECO:0007669"/>
    <property type="project" value="UniProtKB-KW"/>
</dbReference>
<dbReference type="SUPFAM" id="SSF50891">
    <property type="entry name" value="Cyclophilin-like"/>
    <property type="match status" value="1"/>
</dbReference>